<gene>
    <name evidence="2" type="ORF">LCGC14_0228050</name>
</gene>
<name>A0A0F9WVM1_9ZZZZ</name>
<dbReference type="Pfam" id="PF06055">
    <property type="entry name" value="ExoD"/>
    <property type="match status" value="1"/>
</dbReference>
<reference evidence="2" key="1">
    <citation type="journal article" date="2015" name="Nature">
        <title>Complex archaea that bridge the gap between prokaryotes and eukaryotes.</title>
        <authorList>
            <person name="Spang A."/>
            <person name="Saw J.H."/>
            <person name="Jorgensen S.L."/>
            <person name="Zaremba-Niedzwiedzka K."/>
            <person name="Martijn J."/>
            <person name="Lind A.E."/>
            <person name="van Eijk R."/>
            <person name="Schleper C."/>
            <person name="Guy L."/>
            <person name="Ettema T.J."/>
        </authorList>
    </citation>
    <scope>NUCLEOTIDE SEQUENCE</scope>
</reference>
<dbReference type="PIRSF" id="PIRSF033239">
    <property type="entry name" value="ExoD"/>
    <property type="match status" value="1"/>
</dbReference>
<dbReference type="InterPro" id="IPR010331">
    <property type="entry name" value="ExoD"/>
</dbReference>
<proteinExistence type="predicted"/>
<dbReference type="PANTHER" id="PTHR41795:SF1">
    <property type="entry name" value="EXOPOLYSACCHARIDE SYNTHESIS PROTEIN"/>
    <property type="match status" value="1"/>
</dbReference>
<feature type="transmembrane region" description="Helical" evidence="1">
    <location>
        <begin position="145"/>
        <end position="162"/>
    </location>
</feature>
<dbReference type="AlphaFoldDB" id="A0A0F9WVM1"/>
<protein>
    <recommendedName>
        <fullName evidence="3">Exopolysaccharide synthesis, ExoD</fullName>
    </recommendedName>
</protein>
<organism evidence="2">
    <name type="scientific">marine sediment metagenome</name>
    <dbReference type="NCBI Taxonomy" id="412755"/>
    <lineage>
        <taxon>unclassified sequences</taxon>
        <taxon>metagenomes</taxon>
        <taxon>ecological metagenomes</taxon>
    </lineage>
</organism>
<feature type="transmembrane region" description="Helical" evidence="1">
    <location>
        <begin position="122"/>
        <end position="139"/>
    </location>
</feature>
<feature type="transmembrane region" description="Helical" evidence="1">
    <location>
        <begin position="40"/>
        <end position="70"/>
    </location>
</feature>
<evidence type="ECO:0000256" key="1">
    <source>
        <dbReference type="SAM" id="Phobius"/>
    </source>
</evidence>
<evidence type="ECO:0000313" key="2">
    <source>
        <dbReference type="EMBL" id="KKN90436.1"/>
    </source>
</evidence>
<keyword evidence="1" id="KW-1133">Transmembrane helix</keyword>
<evidence type="ECO:0008006" key="3">
    <source>
        <dbReference type="Google" id="ProtNLM"/>
    </source>
</evidence>
<comment type="caution">
    <text evidence="2">The sequence shown here is derived from an EMBL/GenBank/DDBJ whole genome shotgun (WGS) entry which is preliminary data.</text>
</comment>
<dbReference type="EMBL" id="LAZR01000110">
    <property type="protein sequence ID" value="KKN90436.1"/>
    <property type="molecule type" value="Genomic_DNA"/>
</dbReference>
<accession>A0A0F9WVM1</accession>
<dbReference type="PANTHER" id="PTHR41795">
    <property type="entry name" value="EXOPOLYSACCHARIDE SYNTHESIS PROTEIN"/>
    <property type="match status" value="1"/>
</dbReference>
<sequence length="200" mass="21418">MGQNHQSLSVVLAKAPFPGSGESATVAELTRSLDDLAHSVAIFFLAALGLIPAPPGVTLLIGIPLIIVCLQKACGWRFKLPNIIMKARVSRDRYDAVRQRLAGWIAFAEKWVRPGGSWHSKLGVELVLDCFVILLAVGMMTPLPFTAMLPSACICIITLGRLEADGRWILTGVIGGVISLFLVVAMIAATIKLLTVAFIS</sequence>
<keyword evidence="1" id="KW-0472">Membrane</keyword>
<keyword evidence="1" id="KW-0812">Transmembrane</keyword>
<feature type="transmembrane region" description="Helical" evidence="1">
    <location>
        <begin position="169"/>
        <end position="199"/>
    </location>
</feature>